<feature type="non-terminal residue" evidence="2">
    <location>
        <position position="264"/>
    </location>
</feature>
<feature type="compositionally biased region" description="Acidic residues" evidence="1">
    <location>
        <begin position="196"/>
        <end position="206"/>
    </location>
</feature>
<dbReference type="EMBL" id="JAGKQM010000013">
    <property type="protein sequence ID" value="KAH0891365.1"/>
    <property type="molecule type" value="Genomic_DNA"/>
</dbReference>
<evidence type="ECO:0000313" key="3">
    <source>
        <dbReference type="Proteomes" id="UP000824890"/>
    </source>
</evidence>
<keyword evidence="3" id="KW-1185">Reference proteome</keyword>
<comment type="caution">
    <text evidence="2">The sequence shown here is derived from an EMBL/GenBank/DDBJ whole genome shotgun (WGS) entry which is preliminary data.</text>
</comment>
<name>A0ABQ8AFR1_BRANA</name>
<organism evidence="2 3">
    <name type="scientific">Brassica napus</name>
    <name type="common">Rape</name>
    <dbReference type="NCBI Taxonomy" id="3708"/>
    <lineage>
        <taxon>Eukaryota</taxon>
        <taxon>Viridiplantae</taxon>
        <taxon>Streptophyta</taxon>
        <taxon>Embryophyta</taxon>
        <taxon>Tracheophyta</taxon>
        <taxon>Spermatophyta</taxon>
        <taxon>Magnoliopsida</taxon>
        <taxon>eudicotyledons</taxon>
        <taxon>Gunneridae</taxon>
        <taxon>Pentapetalae</taxon>
        <taxon>rosids</taxon>
        <taxon>malvids</taxon>
        <taxon>Brassicales</taxon>
        <taxon>Brassicaceae</taxon>
        <taxon>Brassiceae</taxon>
        <taxon>Brassica</taxon>
    </lineage>
</organism>
<feature type="region of interest" description="Disordered" evidence="1">
    <location>
        <begin position="1"/>
        <end position="34"/>
    </location>
</feature>
<feature type="compositionally biased region" description="Polar residues" evidence="1">
    <location>
        <begin position="255"/>
        <end position="264"/>
    </location>
</feature>
<reference evidence="2 3" key="1">
    <citation type="submission" date="2021-05" db="EMBL/GenBank/DDBJ databases">
        <title>Genome Assembly of Synthetic Allotetraploid Brassica napus Reveals Homoeologous Exchanges between Subgenomes.</title>
        <authorList>
            <person name="Davis J.T."/>
        </authorList>
    </citation>
    <scope>NUCLEOTIDE SEQUENCE [LARGE SCALE GENOMIC DNA]</scope>
    <source>
        <strain evidence="3">cv. Da-Ae</strain>
        <tissue evidence="2">Seedling</tissue>
    </source>
</reference>
<accession>A0ABQ8AFR1</accession>
<feature type="region of interest" description="Disordered" evidence="1">
    <location>
        <begin position="241"/>
        <end position="264"/>
    </location>
</feature>
<proteinExistence type="predicted"/>
<gene>
    <name evidence="2" type="ORF">HID58_053794</name>
</gene>
<feature type="compositionally biased region" description="Polar residues" evidence="1">
    <location>
        <begin position="1"/>
        <end position="33"/>
    </location>
</feature>
<evidence type="ECO:0000256" key="1">
    <source>
        <dbReference type="SAM" id="MobiDB-lite"/>
    </source>
</evidence>
<sequence length="264" mass="29830">MCDSDLSSQPKKRSSTLVQDLENSNTPQTTHNRSGLLPLKRVFSRVLADVTNTVQQSPSDPLSQVFNHPESVHYSTKSSRGLIRKPLPVKLNERTRPSTKQNLPDLNTSGLTWQSLQGSSSINDTITSSKRSCGNIRPKNLFKSFSSSATTDLPTTTTLSRKGKQGCLYETNIEEIPELQNPLEEESYQIYDISSEEENTNDDDHSECDTPTLPQEEISDQSAYISTMATVFKTMFEEKPVKKGWAKKKYRENQLLRQNPQQRK</sequence>
<protein>
    <submittedName>
        <fullName evidence="2">Uncharacterized protein</fullName>
    </submittedName>
</protein>
<feature type="region of interest" description="Disordered" evidence="1">
    <location>
        <begin position="196"/>
        <end position="221"/>
    </location>
</feature>
<dbReference type="Proteomes" id="UP000824890">
    <property type="component" value="Unassembled WGS sequence"/>
</dbReference>
<evidence type="ECO:0000313" key="2">
    <source>
        <dbReference type="EMBL" id="KAH0891365.1"/>
    </source>
</evidence>